<dbReference type="KEGG" id="stp:Strop_2468"/>
<evidence type="ECO:0000313" key="3">
    <source>
        <dbReference type="Proteomes" id="UP000000235"/>
    </source>
</evidence>
<dbReference type="AlphaFoldDB" id="A4X7R4"/>
<feature type="transmembrane region" description="Helical" evidence="1">
    <location>
        <begin position="96"/>
        <end position="116"/>
    </location>
</feature>
<protein>
    <recommendedName>
        <fullName evidence="4">Sap, sulfolipid-1-addressing protein</fullName>
    </recommendedName>
</protein>
<sequence length="257" mass="27115">MTVSPYHCTRDSEGERTVDLALIGSLVVLALVDSTSFGTLLIPIWMMLAPGRLRPTRLLVFLATVAAFYLVLGVALLVGAAALLDEVRPVLESRPFRVAQLVVGVGLLGFALVIGWKRPSGDTQPGRLLRWRERAMTGRQSISALIGLALAAVTLEATTMLPYLAAIGLLGASALTLPASVTVLAGYCVVMVLPALGLLAARLVAAGLAQPVLEAVNRWMVRNAAEATGWIVGILGFLCAHDAATHLELFEALSRAT</sequence>
<proteinExistence type="predicted"/>
<feature type="transmembrane region" description="Helical" evidence="1">
    <location>
        <begin position="184"/>
        <end position="209"/>
    </location>
</feature>
<dbReference type="Proteomes" id="UP000000235">
    <property type="component" value="Chromosome"/>
</dbReference>
<dbReference type="eggNOG" id="COG0785">
    <property type="taxonomic scope" value="Bacteria"/>
</dbReference>
<dbReference type="STRING" id="369723.Strop_2468"/>
<keyword evidence="1" id="KW-0472">Membrane</keyword>
<keyword evidence="1" id="KW-0812">Transmembrane</keyword>
<evidence type="ECO:0008006" key="4">
    <source>
        <dbReference type="Google" id="ProtNLM"/>
    </source>
</evidence>
<keyword evidence="1" id="KW-1133">Transmembrane helix</keyword>
<feature type="transmembrane region" description="Helical" evidence="1">
    <location>
        <begin position="58"/>
        <end position="84"/>
    </location>
</feature>
<dbReference type="InterPro" id="IPR021315">
    <property type="entry name" value="Gap/Sap"/>
</dbReference>
<dbReference type="EMBL" id="CP000667">
    <property type="protein sequence ID" value="ABP54914.1"/>
    <property type="molecule type" value="Genomic_DNA"/>
</dbReference>
<accession>A4X7R4</accession>
<feature type="transmembrane region" description="Helical" evidence="1">
    <location>
        <begin position="20"/>
        <end position="46"/>
    </location>
</feature>
<feature type="transmembrane region" description="Helical" evidence="1">
    <location>
        <begin position="137"/>
        <end position="154"/>
    </location>
</feature>
<name>A4X7R4_SALTO</name>
<dbReference type="HOGENOM" id="CLU_082333_0_0_11"/>
<organism evidence="2 3">
    <name type="scientific">Salinispora tropica (strain ATCC BAA-916 / DSM 44818 / JCM 13857 / NBRC 105044 / CNB-440)</name>
    <dbReference type="NCBI Taxonomy" id="369723"/>
    <lineage>
        <taxon>Bacteria</taxon>
        <taxon>Bacillati</taxon>
        <taxon>Actinomycetota</taxon>
        <taxon>Actinomycetes</taxon>
        <taxon>Micromonosporales</taxon>
        <taxon>Micromonosporaceae</taxon>
        <taxon>Salinispora</taxon>
    </lineage>
</organism>
<dbReference type="Pfam" id="PF11139">
    <property type="entry name" value="SfLAP"/>
    <property type="match status" value="1"/>
</dbReference>
<evidence type="ECO:0000256" key="1">
    <source>
        <dbReference type="SAM" id="Phobius"/>
    </source>
</evidence>
<keyword evidence="3" id="KW-1185">Reference proteome</keyword>
<reference evidence="3" key="1">
    <citation type="journal article" date="2007" name="Proc. Natl. Acad. Sci. U.S.A.">
        <title>Genome sequencing reveals complex secondary metabolome in the marine actinomycete Salinispora tropica.</title>
        <authorList>
            <person name="Udwary D.W."/>
            <person name="Zeigler L."/>
            <person name="Asolkar R.N."/>
            <person name="Singan V."/>
            <person name="Lapidus A."/>
            <person name="Fenical W."/>
            <person name="Jensen P.R."/>
            <person name="Moore B.S."/>
        </authorList>
    </citation>
    <scope>NUCLEOTIDE SEQUENCE [LARGE SCALE GENOMIC DNA]</scope>
    <source>
        <strain evidence="3">ATCC BAA-916 / DSM 44818 / CNB-440</strain>
    </source>
</reference>
<gene>
    <name evidence="2" type="ordered locus">Strop_2468</name>
</gene>
<evidence type="ECO:0000313" key="2">
    <source>
        <dbReference type="EMBL" id="ABP54914.1"/>
    </source>
</evidence>